<proteinExistence type="inferred from homology"/>
<gene>
    <name evidence="5" type="ORF">TCLT_LOCUS7839</name>
</gene>
<keyword evidence="2" id="KW-0813">Transport</keyword>
<evidence type="ECO:0000259" key="4">
    <source>
        <dbReference type="PROSITE" id="PS00214"/>
    </source>
</evidence>
<dbReference type="Gene3D" id="2.40.128.20">
    <property type="match status" value="1"/>
</dbReference>
<keyword evidence="6" id="KW-1185">Reference proteome</keyword>
<dbReference type="EMBL" id="UYYF01004550">
    <property type="protein sequence ID" value="VDN05337.1"/>
    <property type="molecule type" value="Genomic_DNA"/>
</dbReference>
<evidence type="ECO:0000313" key="6">
    <source>
        <dbReference type="Proteomes" id="UP000276776"/>
    </source>
</evidence>
<evidence type="ECO:0000313" key="7">
    <source>
        <dbReference type="WBParaSite" id="TCLT_0000785001-mRNA-1"/>
    </source>
</evidence>
<evidence type="ECO:0000256" key="3">
    <source>
        <dbReference type="ARBA" id="ARBA00023121"/>
    </source>
</evidence>
<keyword evidence="3" id="KW-0446">Lipid-binding</keyword>
<dbReference type="InterPro" id="IPR012674">
    <property type="entry name" value="Calycin"/>
</dbReference>
<dbReference type="WBParaSite" id="TCLT_0000785001-mRNA-1">
    <property type="protein sequence ID" value="TCLT_0000785001-mRNA-1"/>
    <property type="gene ID" value="TCLT_0000785001"/>
</dbReference>
<organism evidence="7">
    <name type="scientific">Thelazia callipaeda</name>
    <name type="common">Oriental eyeworm</name>
    <name type="synonym">Parasitic nematode</name>
    <dbReference type="NCBI Taxonomy" id="103827"/>
    <lineage>
        <taxon>Eukaryota</taxon>
        <taxon>Metazoa</taxon>
        <taxon>Ecdysozoa</taxon>
        <taxon>Nematoda</taxon>
        <taxon>Chromadorea</taxon>
        <taxon>Rhabditida</taxon>
        <taxon>Spirurina</taxon>
        <taxon>Spiruromorpha</taxon>
        <taxon>Thelazioidea</taxon>
        <taxon>Thelaziidae</taxon>
        <taxon>Thelazia</taxon>
    </lineage>
</organism>
<dbReference type="PANTHER" id="PTHR22725:SF9">
    <property type="entry name" value="FATTY ACID-BINDING PROTEIN HOMOLOG 3"/>
    <property type="match status" value="1"/>
</dbReference>
<dbReference type="Proteomes" id="UP000276776">
    <property type="component" value="Unassembled WGS sequence"/>
</dbReference>
<dbReference type="STRING" id="103827.A0A0N5D4F9"/>
<name>A0A0N5D4F9_THECL</name>
<dbReference type="GO" id="GO:0008289">
    <property type="term" value="F:lipid binding"/>
    <property type="evidence" value="ECO:0007669"/>
    <property type="project" value="UniProtKB-KW"/>
</dbReference>
<dbReference type="SUPFAM" id="SSF50814">
    <property type="entry name" value="Lipocalins"/>
    <property type="match status" value="1"/>
</dbReference>
<reference evidence="7" key="1">
    <citation type="submission" date="2017-02" db="UniProtKB">
        <authorList>
            <consortium name="WormBaseParasite"/>
        </authorList>
    </citation>
    <scope>IDENTIFICATION</scope>
</reference>
<sequence>MPQILLTIFQLTSRSVSQLCMSIMTNGTAGIPEKFMGSFKLDRSENFDEFLASKGINWFLRKMICYASVTKVFSHADEIENAYCLQNLSAKRNTLYKNWKLSEDFEAEGFDGRMHKIKFDYDPETESLKETHVRTDDPTDAGETYTYTVDGNTLVLVSTS</sequence>
<dbReference type="CDD" id="cd00742">
    <property type="entry name" value="FABP"/>
    <property type="match status" value="1"/>
</dbReference>
<evidence type="ECO:0000256" key="1">
    <source>
        <dbReference type="ARBA" id="ARBA00008390"/>
    </source>
</evidence>
<dbReference type="InterPro" id="IPR000463">
    <property type="entry name" value="Fatty_acid-bd"/>
</dbReference>
<dbReference type="PANTHER" id="PTHR22725">
    <property type="entry name" value="FATTY ACID-BINDING PROTEIN HOMOLOG 1-RELATED-RELATED"/>
    <property type="match status" value="1"/>
</dbReference>
<evidence type="ECO:0000313" key="5">
    <source>
        <dbReference type="EMBL" id="VDN05337.1"/>
    </source>
</evidence>
<dbReference type="AlphaFoldDB" id="A0A0N5D4F9"/>
<dbReference type="PRINTS" id="PR00178">
    <property type="entry name" value="FATTYACIDBP"/>
</dbReference>
<dbReference type="PROSITE" id="PS00214">
    <property type="entry name" value="FABP"/>
    <property type="match status" value="1"/>
</dbReference>
<comment type="similarity">
    <text evidence="1">Belongs to the calycin superfamily. Fatty-acid binding protein (FABP) family.</text>
</comment>
<accession>A0A0N5D4F9</accession>
<dbReference type="OrthoDB" id="412780at2759"/>
<dbReference type="InterPro" id="IPR040094">
    <property type="entry name" value="Lbp1-4"/>
</dbReference>
<reference evidence="5 6" key="2">
    <citation type="submission" date="2018-11" db="EMBL/GenBank/DDBJ databases">
        <authorList>
            <consortium name="Pathogen Informatics"/>
        </authorList>
    </citation>
    <scope>NUCLEOTIDE SEQUENCE [LARGE SCALE GENOMIC DNA]</scope>
</reference>
<dbReference type="OMA" id="TCRRWFK"/>
<evidence type="ECO:0000256" key="2">
    <source>
        <dbReference type="ARBA" id="ARBA00022448"/>
    </source>
</evidence>
<feature type="domain" description="Cytosolic fatty-acid binding proteins" evidence="4">
    <location>
        <begin position="37"/>
        <end position="54"/>
    </location>
</feature>
<protein>
    <submittedName>
        <fullName evidence="7">FABP domain-containing protein</fullName>
    </submittedName>
</protein>